<organism evidence="1 2">
    <name type="scientific">Streptococcus canis</name>
    <dbReference type="NCBI Taxonomy" id="1329"/>
    <lineage>
        <taxon>Bacteria</taxon>
        <taxon>Bacillati</taxon>
        <taxon>Bacillota</taxon>
        <taxon>Bacilli</taxon>
        <taxon>Lactobacillales</taxon>
        <taxon>Streptococcaceae</taxon>
        <taxon>Streptococcus</taxon>
    </lineage>
</organism>
<dbReference type="EMBL" id="JAGQEX010000003">
    <property type="protein sequence ID" value="MDV5976355.1"/>
    <property type="molecule type" value="Genomic_DNA"/>
</dbReference>
<evidence type="ECO:0000313" key="2">
    <source>
        <dbReference type="Proteomes" id="UP001186118"/>
    </source>
</evidence>
<protein>
    <submittedName>
        <fullName evidence="1">Uncharacterized protein</fullName>
    </submittedName>
</protein>
<sequence length="64" mass="7570">MNKLEILLLTSTIILAIIARVQYEIIKKHNSPENKRKIFREVAMENSKGWSEKRSREEVEKCLL</sequence>
<evidence type="ECO:0000313" key="1">
    <source>
        <dbReference type="EMBL" id="MDV5976355.1"/>
    </source>
</evidence>
<comment type="caution">
    <text evidence="1">The sequence shown here is derived from an EMBL/GenBank/DDBJ whole genome shotgun (WGS) entry which is preliminary data.</text>
</comment>
<reference evidence="1" key="1">
    <citation type="submission" date="2021-04" db="EMBL/GenBank/DDBJ databases">
        <title>Draft genomes of 20 S. canis strains.</title>
        <authorList>
            <person name="Pagnossin D."/>
            <person name="Weir W."/>
            <person name="Smith A."/>
            <person name="Ure R."/>
            <person name="Oravcova K."/>
        </authorList>
    </citation>
    <scope>NUCLEOTIDE SEQUENCE</scope>
    <source>
        <strain evidence="1">284</strain>
    </source>
</reference>
<dbReference type="Proteomes" id="UP001186118">
    <property type="component" value="Unassembled WGS sequence"/>
</dbReference>
<dbReference type="RefSeq" id="WP_317609665.1">
    <property type="nucleotide sequence ID" value="NZ_JAGQEX010000003.1"/>
</dbReference>
<name>A0AAE4Q3L7_STRCB</name>
<gene>
    <name evidence="1" type="ORF">KB584_02520</name>
</gene>
<proteinExistence type="predicted"/>
<dbReference type="AlphaFoldDB" id="A0AAE4Q3L7"/>
<accession>A0AAE4Q3L7</accession>